<feature type="transmembrane region" description="Helical" evidence="8">
    <location>
        <begin position="297"/>
        <end position="317"/>
    </location>
</feature>
<evidence type="ECO:0000313" key="11">
    <source>
        <dbReference type="RefSeq" id="XP_015509836.2"/>
    </source>
</evidence>
<feature type="transmembrane region" description="Helical" evidence="8">
    <location>
        <begin position="62"/>
        <end position="82"/>
    </location>
</feature>
<dbReference type="PROSITE" id="PS50850">
    <property type="entry name" value="MFS"/>
    <property type="match status" value="1"/>
</dbReference>
<dbReference type="SUPFAM" id="SSF103473">
    <property type="entry name" value="MFS general substrate transporter"/>
    <property type="match status" value="1"/>
</dbReference>
<dbReference type="RefSeq" id="XP_015509836.2">
    <property type="nucleotide sequence ID" value="XM_015654350.2"/>
</dbReference>
<dbReference type="GO" id="GO:0051119">
    <property type="term" value="F:sugar transmembrane transporter activity"/>
    <property type="evidence" value="ECO:0007669"/>
    <property type="project" value="InterPro"/>
</dbReference>
<dbReference type="OrthoDB" id="6612291at2759"/>
<keyword evidence="4 8" id="KW-1133">Transmembrane helix</keyword>
<feature type="transmembrane region" description="Helical" evidence="8">
    <location>
        <begin position="350"/>
        <end position="370"/>
    </location>
</feature>
<comment type="subcellular location">
    <subcellularLocation>
        <location evidence="1">Cell membrane</location>
        <topology evidence="1">Multi-pass membrane protein</topology>
    </subcellularLocation>
</comment>
<feature type="transmembrane region" description="Helical" evidence="8">
    <location>
        <begin position="94"/>
        <end position="117"/>
    </location>
</feature>
<dbReference type="Pfam" id="PF00083">
    <property type="entry name" value="Sugar_tr"/>
    <property type="match status" value="1"/>
</dbReference>
<evidence type="ECO:0000313" key="10">
    <source>
        <dbReference type="Proteomes" id="UP000829291"/>
    </source>
</evidence>
<sequence>MESIGIVSGRPVLQDTKKLWQYSAAISACLLALATGSVLAWTSPALPQLKDPNGWLFVNTEQGSWIGSILSIGAIIGAVPAGTLADKIGRKKTILATAVPYLLSWIIIIFARSVALLCLARTLAGISVGLTCVVVPIYIAEFAEPSIRGVLGSIFQLFLSAGILFGFIFGTFLNYTWFAVICAQIEVVFLATYIWMPESPQWLMGQGRKSEALRALSVFRGPKYDVNEELASIQKSVEEAALRKSSVLDLVKTRGARTALFAGLGMLAYQQLTGINAVIFYTEEIFAAAGSSLDADVASIIVAFVQTFMACVAAVIVDRVGRRLLLIVSSSTLALCLFLLGLYFKLDLNGIGWLPLVSLTTFMIAFSLGYGPIPWMMMGELFPPEKKGTASVLAVMVNWSTSFLVTKFFSPLKATFGEGITFWIFTVLMVSATIFGYFIVPETRGKSLQQIQDELNGKNNGQTRNSEVA</sequence>
<organism evidence="11">
    <name type="scientific">Neodiprion lecontei</name>
    <name type="common">Redheaded pine sawfly</name>
    <dbReference type="NCBI Taxonomy" id="441921"/>
    <lineage>
        <taxon>Eukaryota</taxon>
        <taxon>Metazoa</taxon>
        <taxon>Ecdysozoa</taxon>
        <taxon>Arthropoda</taxon>
        <taxon>Hexapoda</taxon>
        <taxon>Insecta</taxon>
        <taxon>Pterygota</taxon>
        <taxon>Neoptera</taxon>
        <taxon>Endopterygota</taxon>
        <taxon>Hymenoptera</taxon>
        <taxon>Tenthredinoidea</taxon>
        <taxon>Diprionidae</taxon>
        <taxon>Diprioninae</taxon>
        <taxon>Neodiprion</taxon>
    </lineage>
</organism>
<dbReference type="PROSITE" id="PS00216">
    <property type="entry name" value="SUGAR_TRANSPORT_1"/>
    <property type="match status" value="2"/>
</dbReference>
<dbReference type="InterPro" id="IPR020846">
    <property type="entry name" value="MFS_dom"/>
</dbReference>
<keyword evidence="6" id="KW-0325">Glycoprotein</keyword>
<dbReference type="InterPro" id="IPR005829">
    <property type="entry name" value="Sugar_transporter_CS"/>
</dbReference>
<feature type="transmembrane region" description="Helical" evidence="8">
    <location>
        <begin position="422"/>
        <end position="440"/>
    </location>
</feature>
<dbReference type="InterPro" id="IPR036259">
    <property type="entry name" value="MFS_trans_sf"/>
</dbReference>
<proteinExistence type="inferred from homology"/>
<evidence type="ECO:0000256" key="6">
    <source>
        <dbReference type="ARBA" id="ARBA00023180"/>
    </source>
</evidence>
<dbReference type="NCBIfam" id="TIGR00879">
    <property type="entry name" value="SP"/>
    <property type="match status" value="1"/>
</dbReference>
<comment type="similarity">
    <text evidence="7">Belongs to the major facilitator superfamily. Sugar transporter (TC 2.A.1.1) family.</text>
</comment>
<protein>
    <submittedName>
        <fullName evidence="11">Facilitated trehalose transporter Tret1</fullName>
    </submittedName>
</protein>
<keyword evidence="3 8" id="KW-0812">Transmembrane</keyword>
<evidence type="ECO:0000256" key="2">
    <source>
        <dbReference type="ARBA" id="ARBA00022475"/>
    </source>
</evidence>
<dbReference type="CDD" id="cd17358">
    <property type="entry name" value="MFS_GLUT6_8_Class3_like"/>
    <property type="match status" value="1"/>
</dbReference>
<evidence type="ECO:0000256" key="5">
    <source>
        <dbReference type="ARBA" id="ARBA00023136"/>
    </source>
</evidence>
<dbReference type="InterPro" id="IPR050549">
    <property type="entry name" value="MFS_Trehalose_Transporter"/>
</dbReference>
<dbReference type="Proteomes" id="UP000829291">
    <property type="component" value="Chromosome 1"/>
</dbReference>
<feature type="transmembrane region" description="Helical" evidence="8">
    <location>
        <begin position="259"/>
        <end position="282"/>
    </location>
</feature>
<feature type="domain" description="Major facilitator superfamily (MFS) profile" evidence="9">
    <location>
        <begin position="20"/>
        <end position="444"/>
    </location>
</feature>
<dbReference type="PRINTS" id="PR00171">
    <property type="entry name" value="SUGRTRNSPORT"/>
</dbReference>
<dbReference type="InterPro" id="IPR044775">
    <property type="entry name" value="MFS_ERD6/Tret1-like"/>
</dbReference>
<name>A0A6J0B6R4_NEOLC</name>
<feature type="transmembrane region" description="Helical" evidence="8">
    <location>
        <begin position="324"/>
        <end position="344"/>
    </location>
</feature>
<dbReference type="KEGG" id="nlo:107216999"/>
<dbReference type="PROSITE" id="PS00217">
    <property type="entry name" value="SUGAR_TRANSPORT_2"/>
    <property type="match status" value="1"/>
</dbReference>
<dbReference type="PANTHER" id="PTHR48021">
    <property type="match status" value="1"/>
</dbReference>
<feature type="transmembrane region" description="Helical" evidence="8">
    <location>
        <begin position="150"/>
        <end position="169"/>
    </location>
</feature>
<feature type="transmembrane region" description="Helical" evidence="8">
    <location>
        <begin position="123"/>
        <end position="143"/>
    </location>
</feature>
<evidence type="ECO:0000256" key="1">
    <source>
        <dbReference type="ARBA" id="ARBA00004651"/>
    </source>
</evidence>
<feature type="transmembrane region" description="Helical" evidence="8">
    <location>
        <begin position="390"/>
        <end position="410"/>
    </location>
</feature>
<evidence type="ECO:0000256" key="8">
    <source>
        <dbReference type="SAM" id="Phobius"/>
    </source>
</evidence>
<dbReference type="PANTHER" id="PTHR48021:SF86">
    <property type="entry name" value="FACILITATED TREHALOSE TRANSPORTER TRET1-1-LIKE PROTEIN"/>
    <property type="match status" value="1"/>
</dbReference>
<keyword evidence="7" id="KW-0813">Transport</keyword>
<evidence type="ECO:0000256" key="4">
    <source>
        <dbReference type="ARBA" id="ARBA00022989"/>
    </source>
</evidence>
<dbReference type="GeneID" id="107216999"/>
<dbReference type="Gene3D" id="1.20.1250.20">
    <property type="entry name" value="MFS general substrate transporter like domains"/>
    <property type="match status" value="1"/>
</dbReference>
<dbReference type="InParanoid" id="A0A6J0B6R4"/>
<keyword evidence="5 8" id="KW-0472">Membrane</keyword>
<keyword evidence="10" id="KW-1185">Reference proteome</keyword>
<evidence type="ECO:0000256" key="7">
    <source>
        <dbReference type="RuleBase" id="RU003346"/>
    </source>
</evidence>
<evidence type="ECO:0000256" key="3">
    <source>
        <dbReference type="ARBA" id="ARBA00022692"/>
    </source>
</evidence>
<feature type="transmembrane region" description="Helical" evidence="8">
    <location>
        <begin position="175"/>
        <end position="196"/>
    </location>
</feature>
<dbReference type="InterPro" id="IPR005828">
    <property type="entry name" value="MFS_sugar_transport-like"/>
</dbReference>
<accession>A0A6J0B6R4</accession>
<reference evidence="11" key="1">
    <citation type="submission" date="2025-08" db="UniProtKB">
        <authorList>
            <consortium name="RefSeq"/>
        </authorList>
    </citation>
    <scope>IDENTIFICATION</scope>
    <source>
        <tissue evidence="11">Thorax and Abdomen</tissue>
    </source>
</reference>
<gene>
    <name evidence="11" type="primary">LOC107216999</name>
</gene>
<keyword evidence="2" id="KW-1003">Cell membrane</keyword>
<dbReference type="InterPro" id="IPR003663">
    <property type="entry name" value="Sugar/inositol_transpt"/>
</dbReference>
<dbReference type="GO" id="GO:0005886">
    <property type="term" value="C:plasma membrane"/>
    <property type="evidence" value="ECO:0007669"/>
    <property type="project" value="UniProtKB-SubCell"/>
</dbReference>
<dbReference type="AlphaFoldDB" id="A0A6J0B6R4"/>
<feature type="transmembrane region" description="Helical" evidence="8">
    <location>
        <begin position="20"/>
        <end position="42"/>
    </location>
</feature>
<evidence type="ECO:0000259" key="9">
    <source>
        <dbReference type="PROSITE" id="PS50850"/>
    </source>
</evidence>